<dbReference type="Pfam" id="PF00950">
    <property type="entry name" value="ABC-3"/>
    <property type="match status" value="1"/>
</dbReference>
<dbReference type="PATRIC" id="fig|1437605.7.peg.316"/>
<dbReference type="GO" id="GO:0043190">
    <property type="term" value="C:ATP-binding cassette (ABC) transporter complex"/>
    <property type="evidence" value="ECO:0007669"/>
    <property type="project" value="InterPro"/>
</dbReference>
<feature type="transmembrane region" description="Helical" evidence="7">
    <location>
        <begin position="97"/>
        <end position="114"/>
    </location>
</feature>
<dbReference type="Gene3D" id="1.10.3470.10">
    <property type="entry name" value="ABC transporter involved in vitamin B12 uptake, BtuC"/>
    <property type="match status" value="1"/>
</dbReference>
<evidence type="ECO:0000256" key="7">
    <source>
        <dbReference type="SAM" id="Phobius"/>
    </source>
</evidence>
<feature type="transmembrane region" description="Helical" evidence="7">
    <location>
        <begin position="226"/>
        <end position="248"/>
    </location>
</feature>
<name>A0A086Z036_9BIFI</name>
<reference evidence="8 9" key="1">
    <citation type="submission" date="2014-03" db="EMBL/GenBank/DDBJ databases">
        <title>Genomics of Bifidobacteria.</title>
        <authorList>
            <person name="Ventura M."/>
            <person name="Milani C."/>
            <person name="Lugli G.A."/>
        </authorList>
    </citation>
    <scope>NUCLEOTIDE SEQUENCE [LARGE SCALE GENOMIC DNA]</scope>
    <source>
        <strain evidence="8 9">DSM 22766</strain>
    </source>
</reference>
<dbReference type="InterPro" id="IPR037294">
    <property type="entry name" value="ABC_BtuC-like"/>
</dbReference>
<dbReference type="STRING" id="1437605.AB656_01535"/>
<dbReference type="KEGG" id="bact:AB656_01535"/>
<dbReference type="InterPro" id="IPR001626">
    <property type="entry name" value="ABC_TroCD"/>
</dbReference>
<evidence type="ECO:0000313" key="8">
    <source>
        <dbReference type="EMBL" id="KFI39886.1"/>
    </source>
</evidence>
<comment type="caution">
    <text evidence="8">The sequence shown here is derived from an EMBL/GenBank/DDBJ whole genome shotgun (WGS) entry which is preliminary data.</text>
</comment>
<evidence type="ECO:0000256" key="4">
    <source>
        <dbReference type="ARBA" id="ARBA00022989"/>
    </source>
</evidence>
<dbReference type="OrthoDB" id="2375762at2"/>
<gene>
    <name evidence="8" type="ORF">BACT_0587</name>
</gene>
<feature type="transmembrane region" description="Helical" evidence="7">
    <location>
        <begin position="62"/>
        <end position="85"/>
    </location>
</feature>
<keyword evidence="6" id="KW-0813">Transport</keyword>
<sequence>MSAFAFDPRWMQTLSAPFMLKAIVAGVLIAIAAGAMGYFTIARHSTFAAHALAHIGLPGATGAVLLGLPVSAGLGLFALGGALVIGALGKKASQREIATGTVLAFATGLGLFFARLSSSASQQMQAILFGSILTVTQGQIIGFAAFDLVLIAVLSLVYRPLLFSSLDEQVAQAKGVPIAAMNLVYMALMAGVITIAVPAVGTLLIFALIVTPAATANILAASPLRAMVVSGLICLVSLWGGLVISAMFPTPPSFVIVTLSTLMWALAKAGKALTNQRATGRTR</sequence>
<dbReference type="PANTHER" id="PTHR30477">
    <property type="entry name" value="ABC-TRANSPORTER METAL-BINDING PROTEIN"/>
    <property type="match status" value="1"/>
</dbReference>
<feature type="transmembrane region" description="Helical" evidence="7">
    <location>
        <begin position="20"/>
        <end position="41"/>
    </location>
</feature>
<accession>A0A086Z036</accession>
<dbReference type="AlphaFoldDB" id="A0A086Z036"/>
<dbReference type="Proteomes" id="UP000029015">
    <property type="component" value="Unassembled WGS sequence"/>
</dbReference>
<keyword evidence="5 7" id="KW-0472">Membrane</keyword>
<comment type="similarity">
    <text evidence="2 6">Belongs to the ABC-3 integral membrane protein family.</text>
</comment>
<dbReference type="SUPFAM" id="SSF81345">
    <property type="entry name" value="ABC transporter involved in vitamin B12 uptake, BtuC"/>
    <property type="match status" value="1"/>
</dbReference>
<protein>
    <submittedName>
        <fullName evidence="8">Zinc/manganese ABC transporter permease</fullName>
    </submittedName>
</protein>
<evidence type="ECO:0000256" key="3">
    <source>
        <dbReference type="ARBA" id="ARBA00022692"/>
    </source>
</evidence>
<dbReference type="EMBL" id="JGYK01000001">
    <property type="protein sequence ID" value="KFI39886.1"/>
    <property type="molecule type" value="Genomic_DNA"/>
</dbReference>
<evidence type="ECO:0000256" key="2">
    <source>
        <dbReference type="ARBA" id="ARBA00008034"/>
    </source>
</evidence>
<proteinExistence type="inferred from homology"/>
<dbReference type="PANTHER" id="PTHR30477:SF0">
    <property type="entry name" value="METAL TRANSPORT SYSTEM MEMBRANE PROTEIN TM_0125-RELATED"/>
    <property type="match status" value="1"/>
</dbReference>
<evidence type="ECO:0000313" key="9">
    <source>
        <dbReference type="Proteomes" id="UP000029015"/>
    </source>
</evidence>
<keyword evidence="4 7" id="KW-1133">Transmembrane helix</keyword>
<dbReference type="GO" id="GO:0010043">
    <property type="term" value="P:response to zinc ion"/>
    <property type="evidence" value="ECO:0007669"/>
    <property type="project" value="TreeGrafter"/>
</dbReference>
<keyword evidence="3 6" id="KW-0812">Transmembrane</keyword>
<organism evidence="8 9">
    <name type="scientific">Bifidobacterium actinocoloniiforme DSM 22766</name>
    <dbReference type="NCBI Taxonomy" id="1437605"/>
    <lineage>
        <taxon>Bacteria</taxon>
        <taxon>Bacillati</taxon>
        <taxon>Actinomycetota</taxon>
        <taxon>Actinomycetes</taxon>
        <taxon>Bifidobacteriales</taxon>
        <taxon>Bifidobacteriaceae</taxon>
        <taxon>Bifidobacterium</taxon>
    </lineage>
</organism>
<feature type="transmembrane region" description="Helical" evidence="7">
    <location>
        <begin position="126"/>
        <end position="158"/>
    </location>
</feature>
<dbReference type="eggNOG" id="COG1108">
    <property type="taxonomic scope" value="Bacteria"/>
</dbReference>
<feature type="transmembrane region" description="Helical" evidence="7">
    <location>
        <begin position="183"/>
        <end position="214"/>
    </location>
</feature>
<dbReference type="GO" id="GO:0055085">
    <property type="term" value="P:transmembrane transport"/>
    <property type="evidence" value="ECO:0007669"/>
    <property type="project" value="InterPro"/>
</dbReference>
<feature type="transmembrane region" description="Helical" evidence="7">
    <location>
        <begin position="254"/>
        <end position="273"/>
    </location>
</feature>
<keyword evidence="9" id="KW-1185">Reference proteome</keyword>
<evidence type="ECO:0000256" key="6">
    <source>
        <dbReference type="RuleBase" id="RU003943"/>
    </source>
</evidence>
<evidence type="ECO:0000256" key="1">
    <source>
        <dbReference type="ARBA" id="ARBA00004141"/>
    </source>
</evidence>
<evidence type="ECO:0000256" key="5">
    <source>
        <dbReference type="ARBA" id="ARBA00023136"/>
    </source>
</evidence>
<comment type="subcellular location">
    <subcellularLocation>
        <location evidence="6">Cell membrane</location>
        <topology evidence="6">Multi-pass membrane protein</topology>
    </subcellularLocation>
    <subcellularLocation>
        <location evidence="1">Membrane</location>
        <topology evidence="1">Multi-pass membrane protein</topology>
    </subcellularLocation>
</comment>
<dbReference type="RefSeq" id="WP_033503314.1">
    <property type="nucleotide sequence ID" value="NZ_CP011786.1"/>
</dbReference>